<dbReference type="OrthoDB" id="3753180at2759"/>
<evidence type="ECO:0000313" key="3">
    <source>
        <dbReference type="EMBL" id="KAI1518536.1"/>
    </source>
</evidence>
<proteinExistence type="predicted"/>
<evidence type="ECO:0000313" key="2">
    <source>
        <dbReference type="EMBL" id="KAF7574458.1"/>
    </source>
</evidence>
<organism evidence="3 4">
    <name type="scientific">Pyrenophora tritici-repentis</name>
    <dbReference type="NCBI Taxonomy" id="45151"/>
    <lineage>
        <taxon>Eukaryota</taxon>
        <taxon>Fungi</taxon>
        <taxon>Dikarya</taxon>
        <taxon>Ascomycota</taxon>
        <taxon>Pezizomycotina</taxon>
        <taxon>Dothideomycetes</taxon>
        <taxon>Pleosporomycetidae</taxon>
        <taxon>Pleosporales</taxon>
        <taxon>Pleosporineae</taxon>
        <taxon>Pleosporaceae</taxon>
        <taxon>Pyrenophora</taxon>
    </lineage>
</organism>
<reference evidence="3" key="3">
    <citation type="journal article" date="2022" name="bioRxiv">
        <title>A global pangenome for the wheat fungal pathogen Pyrenophora tritici-repentis and prediction of effector protein structural homology.</title>
        <authorList>
            <person name="Moolhuijzen P."/>
            <person name="See P.T."/>
            <person name="Shi G."/>
            <person name="Powell H.R."/>
            <person name="Cockram J."/>
            <person name="Jorgensen L.N."/>
            <person name="Benslimane H."/>
            <person name="Strelkov S.E."/>
            <person name="Turner J."/>
            <person name="Liu Z."/>
            <person name="Moffat C.S."/>
        </authorList>
    </citation>
    <scope>NUCLEOTIDE SEQUENCE</scope>
    <source>
        <strain evidence="3">86-124</strain>
    </source>
</reference>
<name>A0A2W1DSS2_9PLEO</name>
<accession>A0A2W1DSS2</accession>
<evidence type="ECO:0000256" key="1">
    <source>
        <dbReference type="SAM" id="SignalP"/>
    </source>
</evidence>
<feature type="signal peptide" evidence="1">
    <location>
        <begin position="1"/>
        <end position="16"/>
    </location>
</feature>
<reference evidence="2" key="1">
    <citation type="journal article" date="2018" name="BMC Genomics">
        <title>Comparative genomics of the wheat fungal pathogen Pyrenophora tritici-repentis reveals chromosomal variations and genome plasticity.</title>
        <authorList>
            <person name="Moolhuijzen P."/>
            <person name="See P.T."/>
            <person name="Hane J.K."/>
            <person name="Shi G."/>
            <person name="Liu Z."/>
            <person name="Oliver R.P."/>
            <person name="Moffat C.S."/>
        </authorList>
    </citation>
    <scope>NUCLEOTIDE SEQUENCE [LARGE SCALE GENOMIC DNA]</scope>
    <source>
        <strain evidence="2">M4</strain>
    </source>
</reference>
<protein>
    <submittedName>
        <fullName evidence="3">Uncharacterized protein</fullName>
    </submittedName>
</protein>
<dbReference type="AlphaFoldDB" id="A0A2W1DSS2"/>
<dbReference type="EMBL" id="NRDI02000002">
    <property type="protein sequence ID" value="KAI1518536.1"/>
    <property type="molecule type" value="Genomic_DNA"/>
</dbReference>
<comment type="caution">
    <text evidence="3">The sequence shown here is derived from an EMBL/GenBank/DDBJ whole genome shotgun (WGS) entry which is preliminary data.</text>
</comment>
<sequence length="191" mass="19966">MYISLFLSALAATTLATPITPRQTTQTGASDTWTPAANSKTTCDTTCDKFISFAQGSQLEAAVNNACAAMMPACAYQDRLPEGTFCTATIDYKLDGPKNSTQQANVVDSSATSIGDWDVQFEVTPAAQPANSPGVFWTVGDCYGYFAHMLQKSTPDGCFNGVAASIGSVKVGGDSTLAGTEFKVAVTPKTN</sequence>
<dbReference type="EMBL" id="NQIK02000002">
    <property type="protein sequence ID" value="KAF7574458.1"/>
    <property type="molecule type" value="Genomic_DNA"/>
</dbReference>
<evidence type="ECO:0000313" key="4">
    <source>
        <dbReference type="Proteomes" id="UP000249757"/>
    </source>
</evidence>
<dbReference type="Proteomes" id="UP000249757">
    <property type="component" value="Unassembled WGS sequence"/>
</dbReference>
<keyword evidence="4" id="KW-1185">Reference proteome</keyword>
<dbReference type="OMA" id="CYGYFHQ"/>
<reference evidence="4" key="4">
    <citation type="journal article" date="2022" name="Microb. Genom.">
        <title>A global pangenome for the wheat fungal pathogen Pyrenophora tritici-repentis and prediction of effector protein structural homology.</title>
        <authorList>
            <person name="Moolhuijzen P.M."/>
            <person name="See P.T."/>
            <person name="Shi G."/>
            <person name="Powell H.R."/>
            <person name="Cockram J."/>
            <person name="Jorgensen L.N."/>
            <person name="Benslimane H."/>
            <person name="Strelkov S.E."/>
            <person name="Turner J."/>
            <person name="Liu Z."/>
            <person name="Moffat C.S."/>
        </authorList>
    </citation>
    <scope>NUCLEOTIDE SEQUENCE [LARGE SCALE GENOMIC DNA]</scope>
</reference>
<keyword evidence="1" id="KW-0732">Signal</keyword>
<reference evidence="3" key="2">
    <citation type="submission" date="2021-05" db="EMBL/GenBank/DDBJ databases">
        <authorList>
            <person name="Moolhuijzen P.M."/>
            <person name="Moffat C.S."/>
        </authorList>
    </citation>
    <scope>NUCLEOTIDE SEQUENCE</scope>
    <source>
        <strain evidence="3">86-124</strain>
    </source>
</reference>
<dbReference type="Proteomes" id="UP000245464">
    <property type="component" value="Chromosome 2"/>
</dbReference>
<feature type="chain" id="PRO_5042700914" evidence="1">
    <location>
        <begin position="17"/>
        <end position="191"/>
    </location>
</feature>
<gene>
    <name evidence="3" type="ORF">Ptr86124_001664</name>
    <name evidence="2" type="ORF">PtrM4_060810</name>
</gene>